<dbReference type="Gene3D" id="1.10.645.10">
    <property type="entry name" value="Cytochrome-c3 Hydrogenase, chain B"/>
    <property type="match status" value="1"/>
</dbReference>
<keyword evidence="3" id="KW-1185">Reference proteome</keyword>
<evidence type="ECO:0008006" key="4">
    <source>
        <dbReference type="Google" id="ProtNLM"/>
    </source>
</evidence>
<gene>
    <name evidence="2" type="ORF">AACH10_17285</name>
</gene>
<reference evidence="2 3" key="1">
    <citation type="submission" date="2024-04" db="EMBL/GenBank/DDBJ databases">
        <title>Novel species of the genus Ideonella isolated from streams.</title>
        <authorList>
            <person name="Lu H."/>
        </authorList>
    </citation>
    <scope>NUCLEOTIDE SEQUENCE [LARGE SCALE GENOMIC DNA]</scope>
    <source>
        <strain evidence="2 3">DXS22W</strain>
    </source>
</reference>
<feature type="region of interest" description="Disordered" evidence="1">
    <location>
        <begin position="231"/>
        <end position="250"/>
    </location>
</feature>
<protein>
    <recommendedName>
        <fullName evidence="4">Hydrogenase formation protein</fullName>
    </recommendedName>
</protein>
<accession>A0ABU9CMR8</accession>
<name>A0ABU9CMR8_9BURK</name>
<sequence>MSTGADLAGRLLLHPGPGLAPAIHSTRPQGLQRVALGQRAEQLPTLMAALHALCAHAHRLAARLAVRAARGQAGLPTAAERLALQAGTARDQILRLAHDWPRLLPSAEPHAAALAEALRSCPLWRPGTAPTAALAGLPDWLAQQWLGQPVADWLAAWAADPLGWPQRWAQQQATPLARLLAGQCAAAQALATPQRPWLPLADAPAADASRATDAGPLAAFDAALAEWRVEAADPRGGDPSASRPDTGPWSRAHDRVAPAAHNAWMRLVSRLVDLLQLARPAGADWLSAGAASPTAGEGLAWVETARGLLVYRVGLEADDGSPAGPRLQALQVLAPTDWNFHPHGVLAEALRALPADDSAAATRLAVAFDPCVAFTVATPAAPAAAQPEPQHA</sequence>
<comment type="caution">
    <text evidence="2">The sequence shown here is derived from an EMBL/GenBank/DDBJ whole genome shotgun (WGS) entry which is preliminary data.</text>
</comment>
<organism evidence="2 3">
    <name type="scientific">Pseudaquabacterium inlustre</name>
    <dbReference type="NCBI Taxonomy" id="2984192"/>
    <lineage>
        <taxon>Bacteria</taxon>
        <taxon>Pseudomonadati</taxon>
        <taxon>Pseudomonadota</taxon>
        <taxon>Betaproteobacteria</taxon>
        <taxon>Burkholderiales</taxon>
        <taxon>Sphaerotilaceae</taxon>
        <taxon>Pseudaquabacterium</taxon>
    </lineage>
</organism>
<evidence type="ECO:0000313" key="2">
    <source>
        <dbReference type="EMBL" id="MEK8052009.1"/>
    </source>
</evidence>
<evidence type="ECO:0000313" key="3">
    <source>
        <dbReference type="Proteomes" id="UP001365405"/>
    </source>
</evidence>
<proteinExistence type="predicted"/>
<dbReference type="RefSeq" id="WP_341411705.1">
    <property type="nucleotide sequence ID" value="NZ_JBBUTH010000008.1"/>
</dbReference>
<dbReference type="Proteomes" id="UP001365405">
    <property type="component" value="Unassembled WGS sequence"/>
</dbReference>
<evidence type="ECO:0000256" key="1">
    <source>
        <dbReference type="SAM" id="MobiDB-lite"/>
    </source>
</evidence>
<dbReference type="SUPFAM" id="SSF56762">
    <property type="entry name" value="HydB/Nqo4-like"/>
    <property type="match status" value="1"/>
</dbReference>
<dbReference type="InterPro" id="IPR029014">
    <property type="entry name" value="NiFe-Hase_large"/>
</dbReference>
<dbReference type="EMBL" id="JBBUTH010000008">
    <property type="protein sequence ID" value="MEK8052009.1"/>
    <property type="molecule type" value="Genomic_DNA"/>
</dbReference>